<evidence type="ECO:0000313" key="4">
    <source>
        <dbReference type="Proteomes" id="UP000036449"/>
    </source>
</evidence>
<name>A0A0J6SJH9_9HYPH</name>
<evidence type="ECO:0000256" key="2">
    <source>
        <dbReference type="SAM" id="SignalP"/>
    </source>
</evidence>
<sequence length="86" mass="9013">MRSLLLAGVVLAAFSTSSANAWTQSLLHPEGQGSPRAATMPTPPRYSGYDAAARRAAPRRAPPVQSGVTGPTRPSDPPAWPSCPWC</sequence>
<feature type="signal peptide" evidence="2">
    <location>
        <begin position="1"/>
        <end position="21"/>
    </location>
</feature>
<gene>
    <name evidence="3" type="ORF">VQ03_24465</name>
</gene>
<dbReference type="OrthoDB" id="7999566at2"/>
<evidence type="ECO:0000313" key="3">
    <source>
        <dbReference type="EMBL" id="KMO33802.1"/>
    </source>
</evidence>
<evidence type="ECO:0000256" key="1">
    <source>
        <dbReference type="SAM" id="MobiDB-lite"/>
    </source>
</evidence>
<reference evidence="3 4" key="1">
    <citation type="submission" date="2015-03" db="EMBL/GenBank/DDBJ databases">
        <title>Genome sequencing of Methylobacterium tarhaniae DSM 25844.</title>
        <authorList>
            <person name="Chaudhry V."/>
            <person name="Patil P.B."/>
        </authorList>
    </citation>
    <scope>NUCLEOTIDE SEQUENCE [LARGE SCALE GENOMIC DNA]</scope>
    <source>
        <strain evidence="3 4">DSM 25844</strain>
    </source>
</reference>
<keyword evidence="4" id="KW-1185">Reference proteome</keyword>
<dbReference type="RefSeq" id="WP_048453501.1">
    <property type="nucleotide sequence ID" value="NZ_JBNNPJ010000030.1"/>
</dbReference>
<accession>A0A0J6SJH9</accession>
<feature type="compositionally biased region" description="Pro residues" evidence="1">
    <location>
        <begin position="74"/>
        <end position="86"/>
    </location>
</feature>
<feature type="chain" id="PRO_5005281318" evidence="2">
    <location>
        <begin position="22"/>
        <end position="86"/>
    </location>
</feature>
<protein>
    <submittedName>
        <fullName evidence="3">Uncharacterized protein</fullName>
    </submittedName>
</protein>
<dbReference type="EMBL" id="LABZ01000191">
    <property type="protein sequence ID" value="KMO33802.1"/>
    <property type="molecule type" value="Genomic_DNA"/>
</dbReference>
<dbReference type="PATRIC" id="fig|1187852.3.peg.2581"/>
<dbReference type="AlphaFoldDB" id="A0A0J6SJH9"/>
<comment type="caution">
    <text evidence="3">The sequence shown here is derived from an EMBL/GenBank/DDBJ whole genome shotgun (WGS) entry which is preliminary data.</text>
</comment>
<dbReference type="Proteomes" id="UP000036449">
    <property type="component" value="Unassembled WGS sequence"/>
</dbReference>
<organism evidence="3 4">
    <name type="scientific">Methylobacterium tarhaniae</name>
    <dbReference type="NCBI Taxonomy" id="1187852"/>
    <lineage>
        <taxon>Bacteria</taxon>
        <taxon>Pseudomonadati</taxon>
        <taxon>Pseudomonadota</taxon>
        <taxon>Alphaproteobacteria</taxon>
        <taxon>Hyphomicrobiales</taxon>
        <taxon>Methylobacteriaceae</taxon>
        <taxon>Methylobacterium</taxon>
    </lineage>
</organism>
<proteinExistence type="predicted"/>
<feature type="region of interest" description="Disordered" evidence="1">
    <location>
        <begin position="26"/>
        <end position="86"/>
    </location>
</feature>
<keyword evidence="2" id="KW-0732">Signal</keyword>